<evidence type="ECO:0000313" key="2">
    <source>
        <dbReference type="Proteomes" id="UP000243985"/>
    </source>
</evidence>
<dbReference type="AlphaFoldDB" id="A0A2T5XYA3"/>
<dbReference type="EMBL" id="QBKG01000001">
    <property type="protein sequence ID" value="PTX08506.1"/>
    <property type="molecule type" value="Genomic_DNA"/>
</dbReference>
<sequence>MKDKITKKEGLKDKLLKGLDLAYERMIVEKRKKQQKIVVWKEGKIVTITP</sequence>
<reference evidence="1 2" key="1">
    <citation type="submission" date="2018-04" db="EMBL/GenBank/DDBJ databases">
        <title>Genomic Encyclopedia of Archaeal and Bacterial Type Strains, Phase II (KMG-II): from individual species to whole genera.</title>
        <authorList>
            <person name="Goeker M."/>
        </authorList>
    </citation>
    <scope>NUCLEOTIDE SEQUENCE [LARGE SCALE GENOMIC DNA]</scope>
    <source>
        <strain evidence="1 2">DSM 22902</strain>
    </source>
</reference>
<proteinExistence type="predicted"/>
<gene>
    <name evidence="1" type="ORF">C8P65_101171</name>
</gene>
<dbReference type="GeneID" id="84581731"/>
<protein>
    <submittedName>
        <fullName evidence="1">Uncharacterized protein</fullName>
    </submittedName>
</protein>
<dbReference type="Proteomes" id="UP000243985">
    <property type="component" value="Unassembled WGS sequence"/>
</dbReference>
<accession>A0A2T5XYA3</accession>
<name>A0A2T5XYA3_9FLAO</name>
<evidence type="ECO:0000313" key="1">
    <source>
        <dbReference type="EMBL" id="PTX08506.1"/>
    </source>
</evidence>
<dbReference type="RefSeq" id="WP_009391589.1">
    <property type="nucleotide sequence ID" value="NZ_CP162011.1"/>
</dbReference>
<organism evidence="1 2">
    <name type="scientific">Capnocytophaga leadbetteri</name>
    <dbReference type="NCBI Taxonomy" id="327575"/>
    <lineage>
        <taxon>Bacteria</taxon>
        <taxon>Pseudomonadati</taxon>
        <taxon>Bacteroidota</taxon>
        <taxon>Flavobacteriia</taxon>
        <taxon>Flavobacteriales</taxon>
        <taxon>Flavobacteriaceae</taxon>
        <taxon>Capnocytophaga</taxon>
    </lineage>
</organism>
<comment type="caution">
    <text evidence="1">The sequence shown here is derived from an EMBL/GenBank/DDBJ whole genome shotgun (WGS) entry which is preliminary data.</text>
</comment>